<dbReference type="InterPro" id="IPR000157">
    <property type="entry name" value="TIR_dom"/>
</dbReference>
<dbReference type="SUPFAM" id="SSF52200">
    <property type="entry name" value="Toll/Interleukin receptor TIR domain"/>
    <property type="match status" value="1"/>
</dbReference>
<reference evidence="3" key="1">
    <citation type="journal article" date="2023" name="Science">
        <title>Genome structures resolve the early diversification of teleost fishes.</title>
        <authorList>
            <person name="Parey E."/>
            <person name="Louis A."/>
            <person name="Montfort J."/>
            <person name="Bouchez O."/>
            <person name="Roques C."/>
            <person name="Iampietro C."/>
            <person name="Lluch J."/>
            <person name="Castinel A."/>
            <person name="Donnadieu C."/>
            <person name="Desvignes T."/>
            <person name="Floi Bucao C."/>
            <person name="Jouanno E."/>
            <person name="Wen M."/>
            <person name="Mejri S."/>
            <person name="Dirks R."/>
            <person name="Jansen H."/>
            <person name="Henkel C."/>
            <person name="Chen W.J."/>
            <person name="Zahm M."/>
            <person name="Cabau C."/>
            <person name="Klopp C."/>
            <person name="Thompson A.W."/>
            <person name="Robinson-Rechavi M."/>
            <person name="Braasch I."/>
            <person name="Lecointre G."/>
            <person name="Bobe J."/>
            <person name="Postlethwait J.H."/>
            <person name="Berthelot C."/>
            <person name="Roest Crollius H."/>
            <person name="Guiguen Y."/>
        </authorList>
    </citation>
    <scope>NUCLEOTIDE SEQUENCE</scope>
    <source>
        <strain evidence="3">Concon-B</strain>
    </source>
</reference>
<sequence>MISWFRRRLKGPESDTWRSQEAASSTTASSRTSASSLARLSSTPSSSSSSSSPPSPQNARCSHNFDVRVCHSAADELDAQLLASRLEAGPHGLRCFLPLRDSTPGAAVSTDIFESVRDSHCWVMLITPAFLVDPWCRYQMHQALAEAPMSNRIIPLLLRASQSDYPPELCFYYYIDLNRDPEQGYARLYKTVLAYLGMCRSPTGVHHVPGGPQLS</sequence>
<evidence type="ECO:0000259" key="2">
    <source>
        <dbReference type="PROSITE" id="PS50104"/>
    </source>
</evidence>
<dbReference type="Proteomes" id="UP001152803">
    <property type="component" value="Unassembled WGS sequence"/>
</dbReference>
<dbReference type="GO" id="GO:0034142">
    <property type="term" value="P:toll-like receptor 4 signaling pathway"/>
    <property type="evidence" value="ECO:0007669"/>
    <property type="project" value="TreeGrafter"/>
</dbReference>
<dbReference type="EMBL" id="JAFJMO010000014">
    <property type="protein sequence ID" value="KAJ8256344.1"/>
    <property type="molecule type" value="Genomic_DNA"/>
</dbReference>
<keyword evidence="4" id="KW-1185">Reference proteome</keyword>
<dbReference type="GO" id="GO:0043123">
    <property type="term" value="P:positive regulation of canonical NF-kappaB signal transduction"/>
    <property type="evidence" value="ECO:0007669"/>
    <property type="project" value="TreeGrafter"/>
</dbReference>
<dbReference type="GO" id="GO:0005737">
    <property type="term" value="C:cytoplasm"/>
    <property type="evidence" value="ECO:0007669"/>
    <property type="project" value="TreeGrafter"/>
</dbReference>
<dbReference type="InterPro" id="IPR017279">
    <property type="entry name" value="Tol-interleuk_rcpt_adapt_Tirap"/>
</dbReference>
<accession>A0A9Q1D2M3</accession>
<dbReference type="Gene3D" id="3.40.50.10140">
    <property type="entry name" value="Toll/interleukin-1 receptor homology (TIR) domain"/>
    <property type="match status" value="1"/>
</dbReference>
<dbReference type="InterPro" id="IPR035897">
    <property type="entry name" value="Toll_tir_struct_dom_sf"/>
</dbReference>
<proteinExistence type="predicted"/>
<dbReference type="GO" id="GO:2000343">
    <property type="term" value="P:positive regulation of chemokine (C-X-C motif) ligand 2 production"/>
    <property type="evidence" value="ECO:0007669"/>
    <property type="project" value="TreeGrafter"/>
</dbReference>
<gene>
    <name evidence="3" type="ORF">COCON_G00184960</name>
</gene>
<dbReference type="PANTHER" id="PTHR22662:SF0">
    <property type="entry name" value="TOLL_INTERLEUKIN-1 RECEPTOR DOMAIN-CONTAINING ADAPTER PROTEIN"/>
    <property type="match status" value="1"/>
</dbReference>
<dbReference type="AlphaFoldDB" id="A0A9Q1D2M3"/>
<evidence type="ECO:0000313" key="4">
    <source>
        <dbReference type="Proteomes" id="UP001152803"/>
    </source>
</evidence>
<evidence type="ECO:0000313" key="3">
    <source>
        <dbReference type="EMBL" id="KAJ8256344.1"/>
    </source>
</evidence>
<dbReference type="GO" id="GO:0035663">
    <property type="term" value="F:Toll-like receptor 2 binding"/>
    <property type="evidence" value="ECO:0007669"/>
    <property type="project" value="TreeGrafter"/>
</dbReference>
<organism evidence="3 4">
    <name type="scientific">Conger conger</name>
    <name type="common">Conger eel</name>
    <name type="synonym">Muraena conger</name>
    <dbReference type="NCBI Taxonomy" id="82655"/>
    <lineage>
        <taxon>Eukaryota</taxon>
        <taxon>Metazoa</taxon>
        <taxon>Chordata</taxon>
        <taxon>Craniata</taxon>
        <taxon>Vertebrata</taxon>
        <taxon>Euteleostomi</taxon>
        <taxon>Actinopterygii</taxon>
        <taxon>Neopterygii</taxon>
        <taxon>Teleostei</taxon>
        <taxon>Anguilliformes</taxon>
        <taxon>Congridae</taxon>
        <taxon>Conger</taxon>
    </lineage>
</organism>
<comment type="caution">
    <text evidence="3">The sequence shown here is derived from an EMBL/GenBank/DDBJ whole genome shotgun (WGS) entry which is preliminary data.</text>
</comment>
<name>A0A9Q1D2M3_CONCO</name>
<feature type="domain" description="TIR" evidence="2">
    <location>
        <begin position="63"/>
        <end position="192"/>
    </location>
</feature>
<feature type="region of interest" description="Disordered" evidence="1">
    <location>
        <begin position="1"/>
        <end position="60"/>
    </location>
</feature>
<feature type="compositionally biased region" description="Low complexity" evidence="1">
    <location>
        <begin position="23"/>
        <end position="52"/>
    </location>
</feature>
<dbReference type="OrthoDB" id="9424455at2759"/>
<dbReference type="PROSITE" id="PS50104">
    <property type="entry name" value="TIR"/>
    <property type="match status" value="1"/>
</dbReference>
<dbReference type="GO" id="GO:0035662">
    <property type="term" value="F:Toll-like receptor 4 binding"/>
    <property type="evidence" value="ECO:0007669"/>
    <property type="project" value="TreeGrafter"/>
</dbReference>
<dbReference type="PANTHER" id="PTHR22662">
    <property type="entry name" value="TIRAP"/>
    <property type="match status" value="1"/>
</dbReference>
<protein>
    <recommendedName>
        <fullName evidence="2">TIR domain-containing protein</fullName>
    </recommendedName>
</protein>
<evidence type="ECO:0000256" key="1">
    <source>
        <dbReference type="SAM" id="MobiDB-lite"/>
    </source>
</evidence>
<dbReference type="GO" id="GO:0032760">
    <property type="term" value="P:positive regulation of tumor necrosis factor production"/>
    <property type="evidence" value="ECO:0007669"/>
    <property type="project" value="TreeGrafter"/>
</dbReference>
<dbReference type="Pfam" id="PF13676">
    <property type="entry name" value="TIR_2"/>
    <property type="match status" value="1"/>
</dbReference>
<dbReference type="GO" id="GO:0005886">
    <property type="term" value="C:plasma membrane"/>
    <property type="evidence" value="ECO:0007669"/>
    <property type="project" value="TreeGrafter"/>
</dbReference>